<evidence type="ECO:0000313" key="8">
    <source>
        <dbReference type="Proteomes" id="UP000620266"/>
    </source>
</evidence>
<keyword evidence="8" id="KW-1185">Reference proteome</keyword>
<dbReference type="GO" id="GO:0005524">
    <property type="term" value="F:ATP binding"/>
    <property type="evidence" value="ECO:0007669"/>
    <property type="project" value="UniProtKB-KW"/>
</dbReference>
<dbReference type="RefSeq" id="WP_229728496.1">
    <property type="nucleotide sequence ID" value="NZ_BMCG01000001.1"/>
</dbReference>
<keyword evidence="3" id="KW-0472">Membrane</keyword>
<dbReference type="PANTHER" id="PTHR42788:SF19">
    <property type="entry name" value="ALIPHATIC SULFONATES IMPORT ATP-BINDING PROTEIN SSUB 2"/>
    <property type="match status" value="1"/>
</dbReference>
<protein>
    <submittedName>
        <fullName evidence="7">ABC transporter ATP-binding protein</fullName>
    </submittedName>
</protein>
<evidence type="ECO:0000256" key="4">
    <source>
        <dbReference type="ARBA" id="ARBA00022741"/>
    </source>
</evidence>
<dbReference type="PROSITE" id="PS00211">
    <property type="entry name" value="ABC_TRANSPORTER_1"/>
    <property type="match status" value="1"/>
</dbReference>
<dbReference type="InterPro" id="IPR050166">
    <property type="entry name" value="ABC_transporter_ATP-bind"/>
</dbReference>
<accession>A0A8J2XYE3</accession>
<keyword evidence="3" id="KW-1003">Cell membrane</keyword>
<reference evidence="7" key="2">
    <citation type="submission" date="2020-09" db="EMBL/GenBank/DDBJ databases">
        <authorList>
            <person name="Sun Q."/>
            <person name="Sedlacek I."/>
        </authorList>
    </citation>
    <scope>NUCLEOTIDE SEQUENCE</scope>
    <source>
        <strain evidence="7">CCM 7086</strain>
    </source>
</reference>
<organism evidence="7 8">
    <name type="scientific">Oxalicibacterium flavum</name>
    <dbReference type="NCBI Taxonomy" id="179467"/>
    <lineage>
        <taxon>Bacteria</taxon>
        <taxon>Pseudomonadati</taxon>
        <taxon>Pseudomonadota</taxon>
        <taxon>Betaproteobacteria</taxon>
        <taxon>Burkholderiales</taxon>
        <taxon>Oxalobacteraceae</taxon>
        <taxon>Oxalicibacterium</taxon>
    </lineage>
</organism>
<keyword evidence="4" id="KW-0547">Nucleotide-binding</keyword>
<dbReference type="AlphaFoldDB" id="A0A8J2XYE3"/>
<proteinExistence type="inferred from homology"/>
<dbReference type="InterPro" id="IPR003593">
    <property type="entry name" value="AAA+_ATPase"/>
</dbReference>
<evidence type="ECO:0000313" key="7">
    <source>
        <dbReference type="EMBL" id="GGB97160.1"/>
    </source>
</evidence>
<comment type="similarity">
    <text evidence="1">Belongs to the ABC transporter superfamily.</text>
</comment>
<dbReference type="InterPro" id="IPR017871">
    <property type="entry name" value="ABC_transporter-like_CS"/>
</dbReference>
<dbReference type="EMBL" id="BMCG01000001">
    <property type="protein sequence ID" value="GGB97160.1"/>
    <property type="molecule type" value="Genomic_DNA"/>
</dbReference>
<keyword evidence="5 7" id="KW-0067">ATP-binding</keyword>
<name>A0A8J2XYE3_9BURK</name>
<dbReference type="CDD" id="cd03293">
    <property type="entry name" value="ABC_NrtD_SsuB_transporters"/>
    <property type="match status" value="1"/>
</dbReference>
<evidence type="ECO:0000256" key="2">
    <source>
        <dbReference type="ARBA" id="ARBA00022448"/>
    </source>
</evidence>
<evidence type="ECO:0000256" key="1">
    <source>
        <dbReference type="ARBA" id="ARBA00005417"/>
    </source>
</evidence>
<reference evidence="7" key="1">
    <citation type="journal article" date="2014" name="Int. J. Syst. Evol. Microbiol.">
        <title>Complete genome sequence of Corynebacterium casei LMG S-19264T (=DSM 44701T), isolated from a smear-ripened cheese.</title>
        <authorList>
            <consortium name="US DOE Joint Genome Institute (JGI-PGF)"/>
            <person name="Walter F."/>
            <person name="Albersmeier A."/>
            <person name="Kalinowski J."/>
            <person name="Ruckert C."/>
        </authorList>
    </citation>
    <scope>NUCLEOTIDE SEQUENCE</scope>
    <source>
        <strain evidence="7">CCM 7086</strain>
    </source>
</reference>
<dbReference type="InterPro" id="IPR003439">
    <property type="entry name" value="ABC_transporter-like_ATP-bd"/>
</dbReference>
<feature type="domain" description="ABC transporter" evidence="6">
    <location>
        <begin position="21"/>
        <end position="250"/>
    </location>
</feature>
<dbReference type="PANTHER" id="PTHR42788">
    <property type="entry name" value="TAURINE IMPORT ATP-BINDING PROTEIN-RELATED"/>
    <property type="match status" value="1"/>
</dbReference>
<evidence type="ECO:0000256" key="5">
    <source>
        <dbReference type="ARBA" id="ARBA00022840"/>
    </source>
</evidence>
<dbReference type="InterPro" id="IPR027417">
    <property type="entry name" value="P-loop_NTPase"/>
</dbReference>
<dbReference type="SUPFAM" id="SSF52540">
    <property type="entry name" value="P-loop containing nucleoside triphosphate hydrolases"/>
    <property type="match status" value="1"/>
</dbReference>
<dbReference type="GO" id="GO:0016887">
    <property type="term" value="F:ATP hydrolysis activity"/>
    <property type="evidence" value="ECO:0007669"/>
    <property type="project" value="InterPro"/>
</dbReference>
<sequence length="274" mass="29720">MMTQVSSQASSHASGIGDVALEGRHLHFGYGQRKIFEDVSLQVRKREIVCLLGGSGCGKSTLLRVLAGLAEQQQGEVSFLGKPLDAPHPRAALVFQQASLLPWLNVTENAGFGLDFARQPAIDKATRAQRIAVALEAVGLKGHEHAYPAQLSGGMAQRVALARALAREPELLFADEPFSALDAITRAGMQSLLVELVHRWQSAVLLVTHDIDEAILVADRILLMGREAGQDGPGRIVREWALDIPRPREAHSSDVVELRMQILAALRNLQITAD</sequence>
<dbReference type="Gene3D" id="3.40.50.300">
    <property type="entry name" value="P-loop containing nucleotide triphosphate hydrolases"/>
    <property type="match status" value="1"/>
</dbReference>
<dbReference type="SMART" id="SM00382">
    <property type="entry name" value="AAA"/>
    <property type="match status" value="1"/>
</dbReference>
<evidence type="ECO:0000259" key="6">
    <source>
        <dbReference type="PROSITE" id="PS50893"/>
    </source>
</evidence>
<keyword evidence="2" id="KW-0813">Transport</keyword>
<comment type="caution">
    <text evidence="7">The sequence shown here is derived from an EMBL/GenBank/DDBJ whole genome shotgun (WGS) entry which is preliminary data.</text>
</comment>
<evidence type="ECO:0000256" key="3">
    <source>
        <dbReference type="ARBA" id="ARBA00022475"/>
    </source>
</evidence>
<dbReference type="Pfam" id="PF00005">
    <property type="entry name" value="ABC_tran"/>
    <property type="match status" value="1"/>
</dbReference>
<gene>
    <name evidence="7" type="ORF">GCM10007205_03050</name>
</gene>
<dbReference type="Proteomes" id="UP000620266">
    <property type="component" value="Unassembled WGS sequence"/>
</dbReference>
<dbReference type="PROSITE" id="PS50893">
    <property type="entry name" value="ABC_TRANSPORTER_2"/>
    <property type="match status" value="1"/>
</dbReference>